<dbReference type="Proteomes" id="UP000053477">
    <property type="component" value="Unassembled WGS sequence"/>
</dbReference>
<gene>
    <name evidence="1" type="ORF">SCHPADRAFT_904176</name>
</gene>
<evidence type="ECO:0000313" key="2">
    <source>
        <dbReference type="Proteomes" id="UP000053477"/>
    </source>
</evidence>
<reference evidence="1 2" key="1">
    <citation type="submission" date="2015-04" db="EMBL/GenBank/DDBJ databases">
        <title>Complete genome sequence of Schizopora paradoxa KUC8140, a cosmopolitan wood degrader in East Asia.</title>
        <authorList>
            <consortium name="DOE Joint Genome Institute"/>
            <person name="Min B."/>
            <person name="Park H."/>
            <person name="Jang Y."/>
            <person name="Kim J.-J."/>
            <person name="Kim K.H."/>
            <person name="Pangilinan J."/>
            <person name="Lipzen A."/>
            <person name="Riley R."/>
            <person name="Grigoriev I.V."/>
            <person name="Spatafora J.W."/>
            <person name="Choi I.-G."/>
        </authorList>
    </citation>
    <scope>NUCLEOTIDE SEQUENCE [LARGE SCALE GENOMIC DNA]</scope>
    <source>
        <strain evidence="1 2">KUC8140</strain>
    </source>
</reference>
<dbReference type="InParanoid" id="A0A0H2RPF5"/>
<evidence type="ECO:0000313" key="1">
    <source>
        <dbReference type="EMBL" id="KLO13447.1"/>
    </source>
</evidence>
<dbReference type="EMBL" id="KQ085959">
    <property type="protein sequence ID" value="KLO13447.1"/>
    <property type="molecule type" value="Genomic_DNA"/>
</dbReference>
<name>A0A0H2RPF5_9AGAM</name>
<keyword evidence="2" id="KW-1185">Reference proteome</keyword>
<dbReference type="AlphaFoldDB" id="A0A0H2RPF5"/>
<organism evidence="1 2">
    <name type="scientific">Schizopora paradoxa</name>
    <dbReference type="NCBI Taxonomy" id="27342"/>
    <lineage>
        <taxon>Eukaryota</taxon>
        <taxon>Fungi</taxon>
        <taxon>Dikarya</taxon>
        <taxon>Basidiomycota</taxon>
        <taxon>Agaricomycotina</taxon>
        <taxon>Agaricomycetes</taxon>
        <taxon>Hymenochaetales</taxon>
        <taxon>Schizoporaceae</taxon>
        <taxon>Schizopora</taxon>
    </lineage>
</organism>
<accession>A0A0H2RPF5</accession>
<sequence>MVKPASSVGRPSNSQATPADSLELVAPIKASSRAKLIADSSYTSLTVYNSSGVDPELNKSLTKAITTVDRRVDSAVTSFRKVHRAIIDPKIALCLESPGGKALLREWQEIEMAFENDLRTSGNVAQQGALMIDDFLSILMPYLVSDTSVAEKRRELNGYRESLKKGEKCAGVFASNFRETSNRVLDFRCKWVAHAKESNAYLCSEIDKLHSDIIAASQSQYRRNESEIHVPHSSEMGR</sequence>
<protein>
    <submittedName>
        <fullName evidence="1">Uncharacterized protein</fullName>
    </submittedName>
</protein>
<proteinExistence type="predicted"/>